<dbReference type="InterPro" id="IPR053216">
    <property type="entry name" value="Appressorial_penetr-assoc"/>
</dbReference>
<keyword evidence="2" id="KW-0732">Signal</keyword>
<evidence type="ECO:0000313" key="3">
    <source>
        <dbReference type="EMBL" id="TRM62948.1"/>
    </source>
</evidence>
<evidence type="ECO:0000256" key="2">
    <source>
        <dbReference type="SAM" id="SignalP"/>
    </source>
</evidence>
<dbReference type="PANTHER" id="PTHR34587:SF2">
    <property type="entry name" value="G-PROTEIN COUPLED RECEPTORS FAMILY 1 PROFILE DOMAIN-CONTAINING PROTEIN"/>
    <property type="match status" value="1"/>
</dbReference>
<dbReference type="Proteomes" id="UP000320762">
    <property type="component" value="Unassembled WGS sequence"/>
</dbReference>
<comment type="caution">
    <text evidence="3">The sequence shown here is derived from an EMBL/GenBank/DDBJ whole genome shotgun (WGS) entry which is preliminary data.</text>
</comment>
<name>A0A550CDS0_9AGAR</name>
<organism evidence="3 4">
    <name type="scientific">Schizophyllum amplum</name>
    <dbReference type="NCBI Taxonomy" id="97359"/>
    <lineage>
        <taxon>Eukaryota</taxon>
        <taxon>Fungi</taxon>
        <taxon>Dikarya</taxon>
        <taxon>Basidiomycota</taxon>
        <taxon>Agaricomycotina</taxon>
        <taxon>Agaricomycetes</taxon>
        <taxon>Agaricomycetidae</taxon>
        <taxon>Agaricales</taxon>
        <taxon>Schizophyllaceae</taxon>
        <taxon>Schizophyllum</taxon>
    </lineage>
</organism>
<feature type="signal peptide" evidence="2">
    <location>
        <begin position="1"/>
        <end position="19"/>
    </location>
</feature>
<evidence type="ECO:0000313" key="4">
    <source>
        <dbReference type="Proteomes" id="UP000320762"/>
    </source>
</evidence>
<feature type="region of interest" description="Disordered" evidence="1">
    <location>
        <begin position="39"/>
        <end position="82"/>
    </location>
</feature>
<feature type="compositionally biased region" description="Low complexity" evidence="1">
    <location>
        <begin position="46"/>
        <end position="57"/>
    </location>
</feature>
<feature type="region of interest" description="Disordered" evidence="1">
    <location>
        <begin position="302"/>
        <end position="344"/>
    </location>
</feature>
<dbReference type="STRING" id="97359.A0A550CDS0"/>
<dbReference type="AlphaFoldDB" id="A0A550CDS0"/>
<accession>A0A550CDS0</accession>
<evidence type="ECO:0000256" key="1">
    <source>
        <dbReference type="SAM" id="MobiDB-lite"/>
    </source>
</evidence>
<feature type="chain" id="PRO_5022081063" evidence="2">
    <location>
        <begin position="20"/>
        <end position="377"/>
    </location>
</feature>
<reference evidence="3 4" key="1">
    <citation type="journal article" date="2019" name="New Phytol.">
        <title>Comparative genomics reveals unique wood-decay strategies and fruiting body development in the Schizophyllaceae.</title>
        <authorList>
            <person name="Almasi E."/>
            <person name="Sahu N."/>
            <person name="Krizsan K."/>
            <person name="Balint B."/>
            <person name="Kovacs G.M."/>
            <person name="Kiss B."/>
            <person name="Cseklye J."/>
            <person name="Drula E."/>
            <person name="Henrissat B."/>
            <person name="Nagy I."/>
            <person name="Chovatia M."/>
            <person name="Adam C."/>
            <person name="LaButti K."/>
            <person name="Lipzen A."/>
            <person name="Riley R."/>
            <person name="Grigoriev I.V."/>
            <person name="Nagy L.G."/>
        </authorList>
    </citation>
    <scope>NUCLEOTIDE SEQUENCE [LARGE SCALE GENOMIC DNA]</scope>
    <source>
        <strain evidence="3 4">NL-1724</strain>
    </source>
</reference>
<keyword evidence="4" id="KW-1185">Reference proteome</keyword>
<dbReference type="OrthoDB" id="2336871at2759"/>
<protein>
    <submittedName>
        <fullName evidence="3">Uncharacterized protein</fullName>
    </submittedName>
</protein>
<gene>
    <name evidence="3" type="ORF">BD626DRAFT_548326</name>
</gene>
<feature type="compositionally biased region" description="Gly residues" evidence="1">
    <location>
        <begin position="58"/>
        <end position="69"/>
    </location>
</feature>
<sequence>MKLSTILLAALPALTQVSAFEFDITSGLASRSVARQFGNGGGKSGNNGNNNNGNTGNNNGGNANGGNNNGGNNNAADSSLTLDPSVVSDGFGAVLTRPTAQDGQNPPADGQAASLTSKNNFINFCVGQTLTNGLQLEQGSCNTAPIGQIPSTDNMPSSKFVFPANGATIPANQAFTMQMAITNMKTGTFVNPDTNYFAAPQQLVNGQIDGHSHVVIEKLDSLDQTTPTDPKKFAFFKGLNEAAKNGVLTADVTDGLPEGVYRMGSINAAANHQPVIVPVAQHGMLDDIVYFTVSNNAGGNNNAGAQGGNNAGAQGGNNAGAQGGNNAGAQGGNNAGAQGGNNGGKNNGGFNNGFNGGFGGGFGRKFVKSDAFSREMN</sequence>
<dbReference type="PANTHER" id="PTHR34587">
    <property type="entry name" value="VWFA DOMAIN-CONTAINING PROTEIN"/>
    <property type="match status" value="1"/>
</dbReference>
<proteinExistence type="predicted"/>
<feature type="compositionally biased region" description="Gly residues" evidence="1">
    <location>
        <begin position="305"/>
        <end position="344"/>
    </location>
</feature>
<dbReference type="EMBL" id="VDMD01000011">
    <property type="protein sequence ID" value="TRM62948.1"/>
    <property type="molecule type" value="Genomic_DNA"/>
</dbReference>